<feature type="transmembrane region" description="Helical" evidence="1">
    <location>
        <begin position="75"/>
        <end position="93"/>
    </location>
</feature>
<name>A0A6A8MCP6_9FIRM</name>
<evidence type="ECO:0000256" key="1">
    <source>
        <dbReference type="SAM" id="Phobius"/>
    </source>
</evidence>
<dbReference type="EMBL" id="VUNB01000005">
    <property type="protein sequence ID" value="MST69256.1"/>
    <property type="molecule type" value="Genomic_DNA"/>
</dbReference>
<feature type="transmembrane region" description="Helical" evidence="1">
    <location>
        <begin position="164"/>
        <end position="182"/>
    </location>
</feature>
<keyword evidence="1" id="KW-1133">Transmembrane helix</keyword>
<dbReference type="RefSeq" id="WP_154572729.1">
    <property type="nucleotide sequence ID" value="NZ_VUNB01000005.1"/>
</dbReference>
<feature type="transmembrane region" description="Helical" evidence="1">
    <location>
        <begin position="105"/>
        <end position="126"/>
    </location>
</feature>
<reference evidence="2" key="1">
    <citation type="submission" date="2019-09" db="EMBL/GenBank/DDBJ databases">
        <title>In-depth cultivation of the pig gut microbiome towards novel bacterial diversity and tailored functional studies.</title>
        <authorList>
            <person name="Wylensek D."/>
            <person name="Hitch T.C.A."/>
            <person name="Clavel T."/>
        </authorList>
    </citation>
    <scope>NUCLEOTIDE SEQUENCE</scope>
    <source>
        <strain evidence="2">RF-744-FAT-WT-3</strain>
    </source>
</reference>
<feature type="transmembrane region" description="Helical" evidence="1">
    <location>
        <begin position="357"/>
        <end position="376"/>
    </location>
</feature>
<feature type="transmembrane region" description="Helical" evidence="1">
    <location>
        <begin position="138"/>
        <end position="158"/>
    </location>
</feature>
<keyword evidence="1" id="KW-0812">Transmembrane</keyword>
<evidence type="ECO:0000313" key="2">
    <source>
        <dbReference type="EMBL" id="MST69256.1"/>
    </source>
</evidence>
<proteinExistence type="predicted"/>
<feature type="transmembrane region" description="Helical" evidence="1">
    <location>
        <begin position="333"/>
        <end position="351"/>
    </location>
</feature>
<accession>A0A6A8MCP6</accession>
<gene>
    <name evidence="2" type="ORF">FYJ66_06600</name>
</gene>
<dbReference type="AlphaFoldDB" id="A0A6A8MCP6"/>
<protein>
    <submittedName>
        <fullName evidence="2">Low temperature requirement protein A</fullName>
    </submittedName>
</protein>
<feature type="transmembrane region" description="Helical" evidence="1">
    <location>
        <begin position="226"/>
        <end position="248"/>
    </location>
</feature>
<comment type="caution">
    <text evidence="2">The sequence shown here is derived from an EMBL/GenBank/DDBJ whole genome shotgun (WGS) entry which is preliminary data.</text>
</comment>
<feature type="transmembrane region" description="Helical" evidence="1">
    <location>
        <begin position="202"/>
        <end position="220"/>
    </location>
</feature>
<dbReference type="PANTHER" id="PTHR36840">
    <property type="entry name" value="BLL5714 PROTEIN"/>
    <property type="match status" value="1"/>
</dbReference>
<dbReference type="Pfam" id="PF06772">
    <property type="entry name" value="LtrA"/>
    <property type="match status" value="1"/>
</dbReference>
<sequence length="398" mass="46374">MNFFNDKEEKKVEYMELIYDLIFVYMISRENSLLHSIHGGFVSSGAAVIYVVSTLAIIQIWNFTTFYVNLYGRNGIRDHVFLIINMYLIYFMGESTRNDWIAYQTQYHIAWGLIILNIGIQYWIELRNHQIDVWNRDLIKRMALILFIEAGLVFIAAVPNPRTGVIFSVTAILGGMFMSFFIKITGMGGGTIDFMHLTERAMLFVVFTFGEMVIAVAAYFKGNGNVHWNMIYFSMMAFLIAVGLFLGYEVIYDHLIDRNGEHGNVSGLGYMLIHIFIIFALNCITVSFEFMNEEKIAVGPKVLMMTLSIVIYFVFLFILCRQFKHHCEPDRPFNIKVSLLTIAFAIAMFLLRHNMYLNILATVLYVFSILVVLYRMKEIREDIRRHHQKYCESMIEER</sequence>
<organism evidence="2">
    <name type="scientific">Baileyella intestinalis</name>
    <dbReference type="NCBI Taxonomy" id="2606709"/>
    <lineage>
        <taxon>Bacteria</taxon>
        <taxon>Bacillati</taxon>
        <taxon>Bacillota</taxon>
        <taxon>Clostridia</taxon>
        <taxon>Peptostreptococcales</taxon>
        <taxon>Anaerovoracaceae</taxon>
        <taxon>Baileyella</taxon>
    </lineage>
</organism>
<feature type="transmembrane region" description="Helical" evidence="1">
    <location>
        <begin position="302"/>
        <end position="321"/>
    </location>
</feature>
<feature type="transmembrane region" description="Helical" evidence="1">
    <location>
        <begin position="40"/>
        <end position="63"/>
    </location>
</feature>
<dbReference type="InterPro" id="IPR010640">
    <property type="entry name" value="Low_temperature_requirement_A"/>
</dbReference>
<feature type="transmembrane region" description="Helical" evidence="1">
    <location>
        <begin position="268"/>
        <end position="290"/>
    </location>
</feature>
<keyword evidence="1" id="KW-0472">Membrane</keyword>
<dbReference type="PANTHER" id="PTHR36840:SF1">
    <property type="entry name" value="BLL5714 PROTEIN"/>
    <property type="match status" value="1"/>
</dbReference>